<organism evidence="2 3">
    <name type="scientific">Paramarasmius palmivorus</name>
    <dbReference type="NCBI Taxonomy" id="297713"/>
    <lineage>
        <taxon>Eukaryota</taxon>
        <taxon>Fungi</taxon>
        <taxon>Dikarya</taxon>
        <taxon>Basidiomycota</taxon>
        <taxon>Agaricomycotina</taxon>
        <taxon>Agaricomycetes</taxon>
        <taxon>Agaricomycetidae</taxon>
        <taxon>Agaricales</taxon>
        <taxon>Marasmiineae</taxon>
        <taxon>Marasmiaceae</taxon>
        <taxon>Paramarasmius</taxon>
    </lineage>
</organism>
<evidence type="ECO:0000313" key="3">
    <source>
        <dbReference type="Proteomes" id="UP001383192"/>
    </source>
</evidence>
<feature type="compositionally biased region" description="Polar residues" evidence="1">
    <location>
        <begin position="178"/>
        <end position="193"/>
    </location>
</feature>
<sequence length="272" mass="28875">MDDLGNYDYADSSDDEAEREEEDEEAGRREASYALDDIEESTVIPPGPPQSTRRNPGRGAKSPLLERPNRLGDSTLGLSRGGKRQVAMTDTGYTRDSSPGSSPTPQNRLGSPLPFPGWLGKRKYGEAAALLPTRPPELTTDTVSEPRQGTSTSTQPPVPANPPRARSLIDSGVDVRLGQSSNQDPPDMQSSARGNLDVQAPVRRSNRHQRSVAGQSTGSGGATNSSTRINAGLGARSSSSRAQLGGGSSRVPAEDHGDGSGEYLPKKRMKQQ</sequence>
<evidence type="ECO:0000313" key="2">
    <source>
        <dbReference type="EMBL" id="KAK7038668.1"/>
    </source>
</evidence>
<dbReference type="AlphaFoldDB" id="A0AAW0CK35"/>
<gene>
    <name evidence="2" type="ORF">VNI00_010552</name>
</gene>
<dbReference type="EMBL" id="JAYKXP010000043">
    <property type="protein sequence ID" value="KAK7038668.1"/>
    <property type="molecule type" value="Genomic_DNA"/>
</dbReference>
<reference evidence="2 3" key="1">
    <citation type="submission" date="2024-01" db="EMBL/GenBank/DDBJ databases">
        <title>A draft genome for a cacao thread blight-causing isolate of Paramarasmius palmivorus.</title>
        <authorList>
            <person name="Baruah I.K."/>
            <person name="Bukari Y."/>
            <person name="Amoako-Attah I."/>
            <person name="Meinhardt L.W."/>
            <person name="Bailey B.A."/>
            <person name="Cohen S.P."/>
        </authorList>
    </citation>
    <scope>NUCLEOTIDE SEQUENCE [LARGE SCALE GENOMIC DNA]</scope>
    <source>
        <strain evidence="2 3">GH-12</strain>
    </source>
</reference>
<evidence type="ECO:0000256" key="1">
    <source>
        <dbReference type="SAM" id="MobiDB-lite"/>
    </source>
</evidence>
<feature type="region of interest" description="Disordered" evidence="1">
    <location>
        <begin position="1"/>
        <end position="272"/>
    </location>
</feature>
<comment type="caution">
    <text evidence="2">The sequence shown here is derived from an EMBL/GenBank/DDBJ whole genome shotgun (WGS) entry which is preliminary data.</text>
</comment>
<accession>A0AAW0CK35</accession>
<feature type="compositionally biased region" description="Acidic residues" evidence="1">
    <location>
        <begin position="1"/>
        <end position="25"/>
    </location>
</feature>
<name>A0AAW0CK35_9AGAR</name>
<feature type="compositionally biased region" description="Polar residues" evidence="1">
    <location>
        <begin position="91"/>
        <end position="109"/>
    </location>
</feature>
<protein>
    <submittedName>
        <fullName evidence="2">Uncharacterized protein</fullName>
    </submittedName>
</protein>
<keyword evidence="3" id="KW-1185">Reference proteome</keyword>
<dbReference type="Proteomes" id="UP001383192">
    <property type="component" value="Unassembled WGS sequence"/>
</dbReference>
<feature type="compositionally biased region" description="Low complexity" evidence="1">
    <location>
        <begin position="222"/>
        <end position="243"/>
    </location>
</feature>
<feature type="compositionally biased region" description="Polar residues" evidence="1">
    <location>
        <begin position="139"/>
        <end position="155"/>
    </location>
</feature>
<proteinExistence type="predicted"/>